<dbReference type="PROSITE" id="PS51257">
    <property type="entry name" value="PROKAR_LIPOPROTEIN"/>
    <property type="match status" value="1"/>
</dbReference>
<dbReference type="EMBL" id="JBHMEY010000012">
    <property type="protein sequence ID" value="MFB9095980.1"/>
    <property type="molecule type" value="Genomic_DNA"/>
</dbReference>
<dbReference type="Pfam" id="PF14292">
    <property type="entry name" value="SusE"/>
    <property type="match status" value="2"/>
</dbReference>
<feature type="domain" description="SusE outer membrane protein" evidence="2">
    <location>
        <begin position="141"/>
        <end position="244"/>
    </location>
</feature>
<sequence>MSLYIKKITSLLLLSLVFIFTACDDEESLEIKTPDAAFVLQEPGINNVFLNFGLPQNSAFTVTWNDNLTGASSYGVEMSLNAEFTNVVNLGNSNSNTFSISVEDLNTAIHDAGATTFRDIAIYLRVNSGSILSNSVLFLVTTYPTDPAVFTSPAANDSFVLSIGSTSSVAITTTWTDAVLGSNLGIDVSYTIEAALSGSGFTSPVAVGNVENLTTLTSTHGDFNSVALGIGLVAGVAGDMDLRIVARTTNENGSVLERISNPLTISVTPFSVVFPNLYFVGNATSSDWNNNNNNTPVFRNQNVPNNYVYTGYFGAGAFKMLEVKGQWTPQWGTNDGSTLAVNPGGGSDPGTFNVSTAGYYTYNFTTVGQSGTFTVAPYDASAAPVYTNMGIIGAAIGGWGDSDEVNFTQDANNPHLWYALGVVFTSGNEFLIRADDAWANVWRYNGSQNQYGTAILAGTGSNFPFTEASGNYDVWFNDLDGKYIIIPQ</sequence>
<gene>
    <name evidence="3" type="ORF">ACFFVF_05590</name>
</gene>
<evidence type="ECO:0000259" key="2">
    <source>
        <dbReference type="Pfam" id="PF14292"/>
    </source>
</evidence>
<evidence type="ECO:0000256" key="1">
    <source>
        <dbReference type="SAM" id="SignalP"/>
    </source>
</evidence>
<proteinExistence type="predicted"/>
<evidence type="ECO:0000313" key="4">
    <source>
        <dbReference type="Proteomes" id="UP001589607"/>
    </source>
</evidence>
<protein>
    <submittedName>
        <fullName evidence="3">SusE domain-containing protein</fullName>
    </submittedName>
</protein>
<keyword evidence="1" id="KW-0732">Signal</keyword>
<organism evidence="3 4">
    <name type="scientific">Flavobacterium jumunjinense</name>
    <dbReference type="NCBI Taxonomy" id="998845"/>
    <lineage>
        <taxon>Bacteria</taxon>
        <taxon>Pseudomonadati</taxon>
        <taxon>Bacteroidota</taxon>
        <taxon>Flavobacteriia</taxon>
        <taxon>Flavobacteriales</taxon>
        <taxon>Flavobacteriaceae</taxon>
        <taxon>Flavobacterium</taxon>
    </lineage>
</organism>
<evidence type="ECO:0000313" key="3">
    <source>
        <dbReference type="EMBL" id="MFB9095980.1"/>
    </source>
</evidence>
<keyword evidence="4" id="KW-1185">Reference proteome</keyword>
<reference evidence="3 4" key="1">
    <citation type="submission" date="2024-09" db="EMBL/GenBank/DDBJ databases">
        <authorList>
            <person name="Sun Q."/>
            <person name="Mori K."/>
        </authorList>
    </citation>
    <scope>NUCLEOTIDE SEQUENCE [LARGE SCALE GENOMIC DNA]</scope>
    <source>
        <strain evidence="3 4">CECT 7955</strain>
    </source>
</reference>
<dbReference type="Gene3D" id="2.60.40.3620">
    <property type="match status" value="2"/>
</dbReference>
<comment type="caution">
    <text evidence="3">The sequence shown here is derived from an EMBL/GenBank/DDBJ whole genome shotgun (WGS) entry which is preliminary data.</text>
</comment>
<name>A0ABV5GM66_9FLAO</name>
<dbReference type="RefSeq" id="WP_236457403.1">
    <property type="nucleotide sequence ID" value="NZ_CBCSGE010000006.1"/>
</dbReference>
<feature type="chain" id="PRO_5046594094" evidence="1">
    <location>
        <begin position="23"/>
        <end position="488"/>
    </location>
</feature>
<dbReference type="Proteomes" id="UP001589607">
    <property type="component" value="Unassembled WGS sequence"/>
</dbReference>
<feature type="signal peptide" evidence="1">
    <location>
        <begin position="1"/>
        <end position="22"/>
    </location>
</feature>
<feature type="domain" description="SusE outer membrane protein" evidence="2">
    <location>
        <begin position="25"/>
        <end position="127"/>
    </location>
</feature>
<dbReference type="InterPro" id="IPR025970">
    <property type="entry name" value="SusE"/>
</dbReference>
<accession>A0ABV5GM66</accession>